<protein>
    <submittedName>
        <fullName evidence="3">Uncharacterized protein</fullName>
    </submittedName>
</protein>
<keyword evidence="2" id="KW-1185">Reference proteome</keyword>
<gene>
    <name evidence="3" type="primary">LOC107892730</name>
</gene>
<dbReference type="Proteomes" id="UP000818029">
    <property type="component" value="Chromosome D09"/>
</dbReference>
<dbReference type="PANTHER" id="PTHR32108">
    <property type="entry name" value="DNA-DIRECTED RNA POLYMERASE SUBUNIT ALPHA"/>
    <property type="match status" value="1"/>
</dbReference>
<feature type="region of interest" description="Disordered" evidence="1">
    <location>
        <begin position="1"/>
        <end position="28"/>
    </location>
</feature>
<feature type="compositionally biased region" description="Polar residues" evidence="1">
    <location>
        <begin position="53"/>
        <end position="62"/>
    </location>
</feature>
<dbReference type="KEGG" id="ghi:107892730"/>
<feature type="region of interest" description="Disordered" evidence="1">
    <location>
        <begin position="50"/>
        <end position="71"/>
    </location>
</feature>
<accession>A0A1U8IAI3</accession>
<reference evidence="2" key="1">
    <citation type="journal article" date="2020" name="Nat. Genet.">
        <title>Genomic diversifications of five Gossypium allopolyploid species and their impact on cotton improvement.</title>
        <authorList>
            <person name="Chen Z.J."/>
            <person name="Sreedasyam A."/>
            <person name="Ando A."/>
            <person name="Song Q."/>
            <person name="De Santiago L.M."/>
            <person name="Hulse-Kemp A.M."/>
            <person name="Ding M."/>
            <person name="Ye W."/>
            <person name="Kirkbride R.C."/>
            <person name="Jenkins J."/>
            <person name="Plott C."/>
            <person name="Lovell J."/>
            <person name="Lin Y.M."/>
            <person name="Vaughn R."/>
            <person name="Liu B."/>
            <person name="Simpson S."/>
            <person name="Scheffler B.E."/>
            <person name="Wen L."/>
            <person name="Saski C.A."/>
            <person name="Grover C.E."/>
            <person name="Hu G."/>
            <person name="Conover J.L."/>
            <person name="Carlson J.W."/>
            <person name="Shu S."/>
            <person name="Boston L.B."/>
            <person name="Williams M."/>
            <person name="Peterson D.G."/>
            <person name="McGee K."/>
            <person name="Jones D.C."/>
            <person name="Wendel J.F."/>
            <person name="Stelly D.M."/>
            <person name="Grimwood J."/>
            <person name="Schmutz J."/>
        </authorList>
    </citation>
    <scope>NUCLEOTIDE SEQUENCE [LARGE SCALE GENOMIC DNA]</scope>
    <source>
        <strain evidence="2">cv. TM-1</strain>
    </source>
</reference>
<evidence type="ECO:0000313" key="2">
    <source>
        <dbReference type="Proteomes" id="UP000818029"/>
    </source>
</evidence>
<feature type="region of interest" description="Disordered" evidence="1">
    <location>
        <begin position="328"/>
        <end position="360"/>
    </location>
</feature>
<evidence type="ECO:0000313" key="3">
    <source>
        <dbReference type="RefSeq" id="XP_016673273.1"/>
    </source>
</evidence>
<dbReference type="RefSeq" id="XP_016673273.1">
    <property type="nucleotide sequence ID" value="XM_016817784.1"/>
</dbReference>
<organism evidence="2 3">
    <name type="scientific">Gossypium hirsutum</name>
    <name type="common">Upland cotton</name>
    <name type="synonym">Gossypium mexicanum</name>
    <dbReference type="NCBI Taxonomy" id="3635"/>
    <lineage>
        <taxon>Eukaryota</taxon>
        <taxon>Viridiplantae</taxon>
        <taxon>Streptophyta</taxon>
        <taxon>Embryophyta</taxon>
        <taxon>Tracheophyta</taxon>
        <taxon>Spermatophyta</taxon>
        <taxon>Magnoliopsida</taxon>
        <taxon>eudicotyledons</taxon>
        <taxon>Gunneridae</taxon>
        <taxon>Pentapetalae</taxon>
        <taxon>rosids</taxon>
        <taxon>malvids</taxon>
        <taxon>Malvales</taxon>
        <taxon>Malvaceae</taxon>
        <taxon>Malvoideae</taxon>
        <taxon>Gossypium</taxon>
    </lineage>
</organism>
<reference evidence="3" key="2">
    <citation type="submission" date="2025-08" db="UniProtKB">
        <authorList>
            <consortium name="RefSeq"/>
        </authorList>
    </citation>
    <scope>IDENTIFICATION</scope>
</reference>
<name>A0A1U8IAI3_GOSHI</name>
<feature type="compositionally biased region" description="Polar residues" evidence="1">
    <location>
        <begin position="330"/>
        <end position="344"/>
    </location>
</feature>
<feature type="compositionally biased region" description="Basic and acidic residues" evidence="1">
    <location>
        <begin position="9"/>
        <end position="28"/>
    </location>
</feature>
<proteinExistence type="predicted"/>
<evidence type="ECO:0000256" key="1">
    <source>
        <dbReference type="SAM" id="MobiDB-lite"/>
    </source>
</evidence>
<dbReference type="GeneID" id="107892730"/>
<dbReference type="PANTHER" id="PTHR32108:SF5">
    <property type="entry name" value="DYNACTIN SUBUNIT 1-LIKE"/>
    <property type="match status" value="1"/>
</dbReference>
<dbReference type="PaxDb" id="3635-A0A1U8IAI3"/>
<dbReference type="AlphaFoldDB" id="A0A1U8IAI3"/>
<sequence length="428" mass="48653">MIENAVRNGKIDAGENFKRPTSRKKEGKVNNVSTYNKGFSKPITIGSPRMVATSHQCPPRQESSSRSEKPQFTPISITYRELYQNLFNAHVVSLFYLRPMQPPFLKWYDTNAQCEYHAGITGHSIENCTAFKKVVERLIKMDIVKLDDPSGPNVAGNLLPDHTDKGVNAIAEGGSKRIKADVMEVRTPLKCVWEQMVCRGLITQDLDERPKGAGIYCEFHAKKGHNIQECVEFKTMVQNLMDNKEIEFYEEFKEFEEREICASEEGPIERFQMVNHPVVIISQPMSNEAGIQIPPKVIIQKPVPFSYKDNKKVPWNYDYNVTIPGEGNPINVSEKSNDDGFNTRSGKRYDPATSKTEPAKGKALVVERKKEKAVLTESPVNELVTENEVREFLKFLKHSEYSVVEQLHKQPARISVLVLHPDPRSFPD</sequence>